<gene>
    <name evidence="2" type="ORF">HKX40_10050</name>
</gene>
<dbReference type="AlphaFoldDB" id="A0A7Y4LBF9"/>
<keyword evidence="3" id="KW-1185">Reference proteome</keyword>
<feature type="signal peptide" evidence="1">
    <location>
        <begin position="1"/>
        <end position="22"/>
    </location>
</feature>
<reference evidence="2 3" key="1">
    <citation type="submission" date="2020-05" db="EMBL/GenBank/DDBJ databases">
        <authorList>
            <person name="Niu N."/>
        </authorList>
    </citation>
    <scope>NUCLEOTIDE SEQUENCE [LARGE SCALE GENOMIC DNA]</scope>
    <source>
        <strain evidence="2 3">LMG10982</strain>
    </source>
</reference>
<organism evidence="2 3">
    <name type="scientific">Pelistega europaea</name>
    <dbReference type="NCBI Taxonomy" id="106147"/>
    <lineage>
        <taxon>Bacteria</taxon>
        <taxon>Pseudomonadati</taxon>
        <taxon>Pseudomonadota</taxon>
        <taxon>Betaproteobacteria</taxon>
        <taxon>Burkholderiales</taxon>
        <taxon>Alcaligenaceae</taxon>
        <taxon>Pelistega</taxon>
    </lineage>
</organism>
<accession>A0A7Y4LBF9</accession>
<evidence type="ECO:0000256" key="1">
    <source>
        <dbReference type="SAM" id="SignalP"/>
    </source>
</evidence>
<dbReference type="Proteomes" id="UP000541421">
    <property type="component" value="Unassembled WGS sequence"/>
</dbReference>
<dbReference type="RefSeq" id="WP_171589453.1">
    <property type="nucleotide sequence ID" value="NZ_JABGBO010000012.1"/>
</dbReference>
<evidence type="ECO:0000313" key="3">
    <source>
        <dbReference type="Proteomes" id="UP000541421"/>
    </source>
</evidence>
<protein>
    <submittedName>
        <fullName evidence="2">Uncharacterized protein</fullName>
    </submittedName>
</protein>
<dbReference type="EMBL" id="JABGBO010000012">
    <property type="protein sequence ID" value="NOL50470.1"/>
    <property type="molecule type" value="Genomic_DNA"/>
</dbReference>
<sequence length="232" mass="25095">MKRFSKILLAASLSLASSVTLAKGFGHQQTVNYAGQDVSVFETSARVLGNAQGTAPELVNDIYDGLGKEKVPGYKIQVMSRNYSLAADALPLKEGNGWMDSRHIHRGIKLLLGIPVKDGKVELDHASVLALGLIIDKTDVPEFKKEDKIRPRGQQIVKKEAQLANVTVKVDELQLPDMESGETSGGGVKLSASADINGKPLKVSINSTFREFNTAKPDAKRGFNADARLIQK</sequence>
<name>A0A7Y4LBF9_9BURK</name>
<comment type="caution">
    <text evidence="2">The sequence shown here is derived from an EMBL/GenBank/DDBJ whole genome shotgun (WGS) entry which is preliminary data.</text>
</comment>
<feature type="chain" id="PRO_5030563906" evidence="1">
    <location>
        <begin position="23"/>
        <end position="232"/>
    </location>
</feature>
<evidence type="ECO:0000313" key="2">
    <source>
        <dbReference type="EMBL" id="NOL50470.1"/>
    </source>
</evidence>
<keyword evidence="1" id="KW-0732">Signal</keyword>
<proteinExistence type="predicted"/>